<feature type="transmembrane region" description="Helical" evidence="7">
    <location>
        <begin position="237"/>
        <end position="259"/>
    </location>
</feature>
<evidence type="ECO:0000256" key="2">
    <source>
        <dbReference type="ARBA" id="ARBA00009773"/>
    </source>
</evidence>
<feature type="transmembrane region" description="Helical" evidence="7">
    <location>
        <begin position="158"/>
        <end position="176"/>
    </location>
</feature>
<feature type="transmembrane region" description="Helical" evidence="7">
    <location>
        <begin position="74"/>
        <end position="97"/>
    </location>
</feature>
<feature type="transmembrane region" description="Helical" evidence="7">
    <location>
        <begin position="18"/>
        <end position="39"/>
    </location>
</feature>
<comment type="subcellular location">
    <subcellularLocation>
        <location evidence="1">Membrane</location>
        <topology evidence="1">Multi-pass membrane protein</topology>
    </subcellularLocation>
</comment>
<protein>
    <submittedName>
        <fullName evidence="8">Putative PurR-regulated permease PerM</fullName>
    </submittedName>
</protein>
<proteinExistence type="inferred from homology"/>
<keyword evidence="5 7" id="KW-0472">Membrane</keyword>
<keyword evidence="4 7" id="KW-1133">Transmembrane helix</keyword>
<dbReference type="PANTHER" id="PTHR21716:SF64">
    <property type="entry name" value="AI-2 TRANSPORT PROTEIN TQSA"/>
    <property type="match status" value="1"/>
</dbReference>
<organism evidence="8">
    <name type="scientific">Nocardia globerula</name>
    <dbReference type="NCBI Taxonomy" id="1818"/>
    <lineage>
        <taxon>Bacteria</taxon>
        <taxon>Bacillati</taxon>
        <taxon>Actinomycetota</taxon>
        <taxon>Actinomycetes</taxon>
        <taxon>Mycobacteriales</taxon>
        <taxon>Nocardiaceae</taxon>
        <taxon>Nocardia</taxon>
    </lineage>
</organism>
<feature type="transmembrane region" description="Helical" evidence="7">
    <location>
        <begin position="271"/>
        <end position="292"/>
    </location>
</feature>
<feature type="compositionally biased region" description="Low complexity" evidence="6">
    <location>
        <begin position="357"/>
        <end position="366"/>
    </location>
</feature>
<dbReference type="AlphaFoldDB" id="A0A652YTM4"/>
<evidence type="ECO:0000256" key="4">
    <source>
        <dbReference type="ARBA" id="ARBA00022989"/>
    </source>
</evidence>
<dbReference type="GO" id="GO:0055085">
    <property type="term" value="P:transmembrane transport"/>
    <property type="evidence" value="ECO:0007669"/>
    <property type="project" value="TreeGrafter"/>
</dbReference>
<dbReference type="GO" id="GO:0016020">
    <property type="term" value="C:membrane"/>
    <property type="evidence" value="ECO:0007669"/>
    <property type="project" value="UniProtKB-SubCell"/>
</dbReference>
<dbReference type="InterPro" id="IPR002549">
    <property type="entry name" value="AI-2E-like"/>
</dbReference>
<comment type="similarity">
    <text evidence="2">Belongs to the autoinducer-2 exporter (AI-2E) (TC 2.A.86) family.</text>
</comment>
<accession>A0A652YTM4</accession>
<reference evidence="8" key="1">
    <citation type="submission" date="2019-07" db="EMBL/GenBank/DDBJ databases">
        <title>Genomic Encyclopedia of Type Strains, Phase IV (KMG-IV): sequencing the most valuable type-strain genomes for metagenomic binning, comparative biology and taxonomic classification.</title>
        <authorList>
            <person name="Goeker M."/>
        </authorList>
    </citation>
    <scope>NUCLEOTIDE SEQUENCE</scope>
    <source>
        <strain evidence="8">DSM 44596</strain>
    </source>
</reference>
<evidence type="ECO:0000313" key="8">
    <source>
        <dbReference type="EMBL" id="TYQ06451.1"/>
    </source>
</evidence>
<evidence type="ECO:0000256" key="5">
    <source>
        <dbReference type="ARBA" id="ARBA00023136"/>
    </source>
</evidence>
<feature type="compositionally biased region" description="Pro residues" evidence="6">
    <location>
        <begin position="384"/>
        <end position="395"/>
    </location>
</feature>
<dbReference type="EMBL" id="VNIQ01000002">
    <property type="protein sequence ID" value="TYQ06451.1"/>
    <property type="molecule type" value="Genomic_DNA"/>
</dbReference>
<feature type="transmembrane region" description="Helical" evidence="7">
    <location>
        <begin position="45"/>
        <end position="62"/>
    </location>
</feature>
<evidence type="ECO:0000256" key="7">
    <source>
        <dbReference type="SAM" id="Phobius"/>
    </source>
</evidence>
<evidence type="ECO:0000256" key="3">
    <source>
        <dbReference type="ARBA" id="ARBA00022692"/>
    </source>
</evidence>
<feature type="transmembrane region" description="Helical" evidence="7">
    <location>
        <begin position="312"/>
        <end position="338"/>
    </location>
</feature>
<evidence type="ECO:0000256" key="6">
    <source>
        <dbReference type="SAM" id="MobiDB-lite"/>
    </source>
</evidence>
<comment type="caution">
    <text evidence="8">The sequence shown here is derived from an EMBL/GenBank/DDBJ whole genome shotgun (WGS) entry which is preliminary data.</text>
</comment>
<name>A0A652YTM4_NOCGL</name>
<feature type="transmembrane region" description="Helical" evidence="7">
    <location>
        <begin position="209"/>
        <end position="231"/>
    </location>
</feature>
<sequence>MTQELESAEGAPVPSQWLLLRGLIVLLGLTGLVVTVAGTKAFSSILGPVFLALMLTVAVHPVPDWLQRKGLPRWLATLTALVAVYTILNTLVFFLIYSVARLGTLLPAYEEQFDQLLTDAKSRLGNLGIGSDQIHNMLSSVDSGTITRVLTGLLEDTLGLLSNLVFLVVLLLFMAIDGSGYSQRMQVLVRSRPDIAGAFMSFSSGTQKYLVVSTVFGAIVAVLDTGLLWALGIPLPILWGVLSFITNYIPNIGFVLGLVPPALLALLDGGVGPMLTVIVLYSVVNVIIQSVIQPKFVGDAVGLSVTLTFLSLVFWSWVLGPLGAILAIPLTLMAKAFLVDIDPSTRWADVLLNDSGPTSTTTPPETAQAKIEEESESMTIKTPVPLPIPLSEPPR</sequence>
<gene>
    <name evidence="8" type="ORF">FNL38_102587</name>
</gene>
<dbReference type="PANTHER" id="PTHR21716">
    <property type="entry name" value="TRANSMEMBRANE PROTEIN"/>
    <property type="match status" value="1"/>
</dbReference>
<feature type="region of interest" description="Disordered" evidence="6">
    <location>
        <begin position="353"/>
        <end position="395"/>
    </location>
</feature>
<dbReference type="Pfam" id="PF01594">
    <property type="entry name" value="AI-2E_transport"/>
    <property type="match status" value="1"/>
</dbReference>
<keyword evidence="3 7" id="KW-0812">Transmembrane</keyword>
<evidence type="ECO:0000256" key="1">
    <source>
        <dbReference type="ARBA" id="ARBA00004141"/>
    </source>
</evidence>